<evidence type="ECO:0000313" key="9">
    <source>
        <dbReference type="EMBL" id="KAF9520407.1"/>
    </source>
</evidence>
<keyword evidence="10" id="KW-1185">Reference proteome</keyword>
<name>A0A9P6BAR0_9AGAM</name>
<dbReference type="SMART" id="SM00724">
    <property type="entry name" value="TLC"/>
    <property type="match status" value="1"/>
</dbReference>
<keyword evidence="4 7" id="KW-1133">Transmembrane helix</keyword>
<feature type="transmembrane region" description="Helical" evidence="7">
    <location>
        <begin position="166"/>
        <end position="186"/>
    </location>
</feature>
<evidence type="ECO:0000259" key="8">
    <source>
        <dbReference type="PROSITE" id="PS50922"/>
    </source>
</evidence>
<evidence type="ECO:0000256" key="2">
    <source>
        <dbReference type="ARBA" id="ARBA00009808"/>
    </source>
</evidence>
<proteinExistence type="inferred from homology"/>
<organism evidence="9 10">
    <name type="scientific">Hydnum rufescens UP504</name>
    <dbReference type="NCBI Taxonomy" id="1448309"/>
    <lineage>
        <taxon>Eukaryota</taxon>
        <taxon>Fungi</taxon>
        <taxon>Dikarya</taxon>
        <taxon>Basidiomycota</taxon>
        <taxon>Agaricomycotina</taxon>
        <taxon>Agaricomycetes</taxon>
        <taxon>Cantharellales</taxon>
        <taxon>Hydnaceae</taxon>
        <taxon>Hydnum</taxon>
    </lineage>
</organism>
<dbReference type="GO" id="GO:0050291">
    <property type="term" value="F:sphingosine N-acyltransferase activity"/>
    <property type="evidence" value="ECO:0007669"/>
    <property type="project" value="InterPro"/>
</dbReference>
<comment type="subcellular location">
    <subcellularLocation>
        <location evidence="1">Membrane</location>
        <topology evidence="1">Multi-pass membrane protein</topology>
    </subcellularLocation>
</comment>
<protein>
    <recommendedName>
        <fullName evidence="8">TLC domain-containing protein</fullName>
    </recommendedName>
</protein>
<dbReference type="AlphaFoldDB" id="A0A9P6BAR0"/>
<dbReference type="Pfam" id="PF03798">
    <property type="entry name" value="TRAM_LAG1_CLN8"/>
    <property type="match status" value="1"/>
</dbReference>
<dbReference type="GO" id="GO:0016020">
    <property type="term" value="C:membrane"/>
    <property type="evidence" value="ECO:0007669"/>
    <property type="project" value="UniProtKB-SubCell"/>
</dbReference>
<feature type="transmembrane region" description="Helical" evidence="7">
    <location>
        <begin position="244"/>
        <end position="262"/>
    </location>
</feature>
<evidence type="ECO:0000256" key="4">
    <source>
        <dbReference type="ARBA" id="ARBA00022989"/>
    </source>
</evidence>
<dbReference type="EMBL" id="MU128912">
    <property type="protein sequence ID" value="KAF9520407.1"/>
    <property type="molecule type" value="Genomic_DNA"/>
</dbReference>
<evidence type="ECO:0000256" key="3">
    <source>
        <dbReference type="ARBA" id="ARBA00022692"/>
    </source>
</evidence>
<dbReference type="PANTHER" id="PTHR12560">
    <property type="entry name" value="LONGEVITY ASSURANCE FACTOR 1 LAG1"/>
    <property type="match status" value="1"/>
</dbReference>
<accession>A0A9P6BAR0</accession>
<dbReference type="PANTHER" id="PTHR12560:SF0">
    <property type="entry name" value="LD18904P"/>
    <property type="match status" value="1"/>
</dbReference>
<dbReference type="Proteomes" id="UP000886523">
    <property type="component" value="Unassembled WGS sequence"/>
</dbReference>
<evidence type="ECO:0000256" key="6">
    <source>
        <dbReference type="PROSITE-ProRule" id="PRU00205"/>
    </source>
</evidence>
<sequence length="337" mass="38491">MAISAVGEQYLPARLRPFIFLSHPVERPSHSSAQPSSSILWSRYYVTGPNDFPLIIGWAVIITLLRWIILRQLKKLAYRWLVRAEPSHPPFSDAPNINESVICNTGGVTTAIMTNGHGASNGNDLTSRKSFASKVEKDTDAHSRHRKTAKALKAALKARERTATRFAEQGFAFIYYTSAWCCGLWVHRTIYDSVLNTRAFWVGHPHIPLPAPVKFYYLFAFTFYATQTVILHIEEHRKDHLQMFTHHVLTVLLIAGSYVTHLTRVGCAILFILDWCDILLALAKMFKYMNVPVMPDITFLVFLVSWLVTRQILFPRIVWSVTFDMPVYLPLDWNPAS</sequence>
<feature type="transmembrane region" description="Helical" evidence="7">
    <location>
        <begin position="215"/>
        <end position="232"/>
    </location>
</feature>
<comment type="caution">
    <text evidence="9">The sequence shown here is derived from an EMBL/GenBank/DDBJ whole genome shotgun (WGS) entry which is preliminary data.</text>
</comment>
<comment type="similarity">
    <text evidence="2">Belongs to the sphingosine N-acyltransferase family.</text>
</comment>
<evidence type="ECO:0000256" key="5">
    <source>
        <dbReference type="ARBA" id="ARBA00023136"/>
    </source>
</evidence>
<dbReference type="InterPro" id="IPR006634">
    <property type="entry name" value="TLC-dom"/>
</dbReference>
<dbReference type="InterPro" id="IPR016439">
    <property type="entry name" value="Lag1/Lac1-like"/>
</dbReference>
<evidence type="ECO:0000256" key="1">
    <source>
        <dbReference type="ARBA" id="ARBA00004141"/>
    </source>
</evidence>
<gene>
    <name evidence="9" type="ORF">BS47DRAFT_763382</name>
</gene>
<evidence type="ECO:0000256" key="7">
    <source>
        <dbReference type="SAM" id="Phobius"/>
    </source>
</evidence>
<feature type="domain" description="TLC" evidence="8">
    <location>
        <begin position="161"/>
        <end position="337"/>
    </location>
</feature>
<keyword evidence="3 6" id="KW-0812">Transmembrane</keyword>
<dbReference type="OrthoDB" id="537032at2759"/>
<keyword evidence="5 6" id="KW-0472">Membrane</keyword>
<feature type="transmembrane region" description="Helical" evidence="7">
    <location>
        <begin position="52"/>
        <end position="69"/>
    </location>
</feature>
<reference evidence="9" key="1">
    <citation type="journal article" date="2020" name="Nat. Commun.">
        <title>Large-scale genome sequencing of mycorrhizal fungi provides insights into the early evolution of symbiotic traits.</title>
        <authorList>
            <person name="Miyauchi S."/>
            <person name="Kiss E."/>
            <person name="Kuo A."/>
            <person name="Drula E."/>
            <person name="Kohler A."/>
            <person name="Sanchez-Garcia M."/>
            <person name="Morin E."/>
            <person name="Andreopoulos B."/>
            <person name="Barry K.W."/>
            <person name="Bonito G."/>
            <person name="Buee M."/>
            <person name="Carver A."/>
            <person name="Chen C."/>
            <person name="Cichocki N."/>
            <person name="Clum A."/>
            <person name="Culley D."/>
            <person name="Crous P.W."/>
            <person name="Fauchery L."/>
            <person name="Girlanda M."/>
            <person name="Hayes R.D."/>
            <person name="Keri Z."/>
            <person name="LaButti K."/>
            <person name="Lipzen A."/>
            <person name="Lombard V."/>
            <person name="Magnuson J."/>
            <person name="Maillard F."/>
            <person name="Murat C."/>
            <person name="Nolan M."/>
            <person name="Ohm R.A."/>
            <person name="Pangilinan J."/>
            <person name="Pereira M.F."/>
            <person name="Perotto S."/>
            <person name="Peter M."/>
            <person name="Pfister S."/>
            <person name="Riley R."/>
            <person name="Sitrit Y."/>
            <person name="Stielow J.B."/>
            <person name="Szollosi G."/>
            <person name="Zifcakova L."/>
            <person name="Stursova M."/>
            <person name="Spatafora J.W."/>
            <person name="Tedersoo L."/>
            <person name="Vaario L.M."/>
            <person name="Yamada A."/>
            <person name="Yan M."/>
            <person name="Wang P."/>
            <person name="Xu J."/>
            <person name="Bruns T."/>
            <person name="Baldrian P."/>
            <person name="Vilgalys R."/>
            <person name="Dunand C."/>
            <person name="Henrissat B."/>
            <person name="Grigoriev I.V."/>
            <person name="Hibbett D."/>
            <person name="Nagy L.G."/>
            <person name="Martin F.M."/>
        </authorList>
    </citation>
    <scope>NUCLEOTIDE SEQUENCE</scope>
    <source>
        <strain evidence="9">UP504</strain>
    </source>
</reference>
<dbReference type="PROSITE" id="PS50922">
    <property type="entry name" value="TLC"/>
    <property type="match status" value="1"/>
</dbReference>
<dbReference type="GO" id="GO:0046513">
    <property type="term" value="P:ceramide biosynthetic process"/>
    <property type="evidence" value="ECO:0007669"/>
    <property type="project" value="InterPro"/>
</dbReference>
<evidence type="ECO:0000313" key="10">
    <source>
        <dbReference type="Proteomes" id="UP000886523"/>
    </source>
</evidence>